<protein>
    <recommendedName>
        <fullName evidence="4">Exostosin GT47 domain-containing protein</fullName>
    </recommendedName>
</protein>
<evidence type="ECO:0000313" key="6">
    <source>
        <dbReference type="Proteomes" id="UP000198341"/>
    </source>
</evidence>
<dbReference type="Pfam" id="PF03016">
    <property type="entry name" value="Exostosin_GT47"/>
    <property type="match status" value="1"/>
</dbReference>
<evidence type="ECO:0000313" key="5">
    <source>
        <dbReference type="EMBL" id="CCO14590.1"/>
    </source>
</evidence>
<dbReference type="Proteomes" id="UP000198341">
    <property type="component" value="Chromosome 1"/>
</dbReference>
<accession>K8EQ93</accession>
<evidence type="ECO:0000256" key="3">
    <source>
        <dbReference type="ARBA" id="ARBA00023034"/>
    </source>
</evidence>
<keyword evidence="6" id="KW-1185">Reference proteome</keyword>
<dbReference type="PANTHER" id="PTHR11062">
    <property type="entry name" value="EXOSTOSIN HEPARAN SULFATE GLYCOSYLTRANSFERASE -RELATED"/>
    <property type="match status" value="1"/>
</dbReference>
<comment type="subcellular location">
    <subcellularLocation>
        <location evidence="1">Golgi apparatus membrane</location>
        <topology evidence="1">Single-pass type II membrane protein</topology>
    </subcellularLocation>
</comment>
<gene>
    <name evidence="5" type="ORF">Bathy01g00950</name>
</gene>
<dbReference type="GeneID" id="19017831"/>
<dbReference type="PANTHER" id="PTHR11062:SF281">
    <property type="entry name" value="EXOSTOSIN-LIKE 2"/>
    <property type="match status" value="1"/>
</dbReference>
<evidence type="ECO:0000256" key="2">
    <source>
        <dbReference type="ARBA" id="ARBA00010271"/>
    </source>
</evidence>
<dbReference type="RefSeq" id="XP_007515711.1">
    <property type="nucleotide sequence ID" value="XM_007515649.1"/>
</dbReference>
<keyword evidence="3" id="KW-0333">Golgi apparatus</keyword>
<dbReference type="GO" id="GO:0016757">
    <property type="term" value="F:glycosyltransferase activity"/>
    <property type="evidence" value="ECO:0007669"/>
    <property type="project" value="InterPro"/>
</dbReference>
<reference evidence="5 6" key="1">
    <citation type="submission" date="2011-10" db="EMBL/GenBank/DDBJ databases">
        <authorList>
            <person name="Genoscope - CEA"/>
        </authorList>
    </citation>
    <scope>NUCLEOTIDE SEQUENCE [LARGE SCALE GENOMIC DNA]</scope>
    <source>
        <strain evidence="5 6">RCC 1105</strain>
    </source>
</reference>
<name>K8EQ93_9CHLO</name>
<organism evidence="5 6">
    <name type="scientific">Bathycoccus prasinos</name>
    <dbReference type="NCBI Taxonomy" id="41875"/>
    <lineage>
        <taxon>Eukaryota</taxon>
        <taxon>Viridiplantae</taxon>
        <taxon>Chlorophyta</taxon>
        <taxon>Mamiellophyceae</taxon>
        <taxon>Mamiellales</taxon>
        <taxon>Bathycoccaceae</taxon>
        <taxon>Bathycoccus</taxon>
    </lineage>
</organism>
<dbReference type="GO" id="GO:0000139">
    <property type="term" value="C:Golgi membrane"/>
    <property type="evidence" value="ECO:0007669"/>
    <property type="project" value="UniProtKB-SubCell"/>
</dbReference>
<dbReference type="KEGG" id="bpg:Bathy01g00950"/>
<proteinExistence type="inferred from homology"/>
<dbReference type="STRING" id="41875.K8EQ93"/>
<dbReference type="OrthoDB" id="1924787at2759"/>
<sequence>MGSPPLFSSSRLDEKRRTLSTLTNSNNKHLFFQAFLASVFLLLLALTTNTSTIDDDNRNAGFGEDVENFARKIDAQKLMKQIQNQHGGAYEDEDSKKAVNYAVKLDILSHDAELKAIKLMRERDALLRALDANDKNSGSLDEFAGEDSSGFGMSSVSGKSLSYKKMSKQVNLCNEDGTNVNCPKRANVIEEEESSSFPKVFVYDVPKQLTSELAKRYGRCERDQYGTEIWFHRNFRDDKNGVRTMNPEEADLFFVPQYGECFLWSREMLRHENQGQAMEETNEYFLEVLSHVKGKLPYFNRTDGRDHIFVFAGARGPTIFRDWQKEIPHSIYLTPEGDRTLPQFDTWKDIVIPGLEYDKRMYLEEHRNELVTNPPKRKILAMFRGTIDHPAGFAYSKGLRPKLKKIFQNATDVIYDTKIKDCDRDCYVREMTESVFCLNPLGWTPWTLRFYQAVMTRCIPIIIADNIEFPFESEINYSEFALKIPEKDVSDILETMRHMPEEERERRRRYMDKIWKQFTYQRPAEIGDAYYSTVKELARKVRAHKKYGRESFW</sequence>
<dbReference type="eggNOG" id="KOG1021">
    <property type="taxonomic scope" value="Eukaryota"/>
</dbReference>
<evidence type="ECO:0000256" key="1">
    <source>
        <dbReference type="ARBA" id="ARBA00004323"/>
    </source>
</evidence>
<dbReference type="AlphaFoldDB" id="K8EQ93"/>
<dbReference type="EMBL" id="FO082278">
    <property type="protein sequence ID" value="CCO14590.1"/>
    <property type="molecule type" value="Genomic_DNA"/>
</dbReference>
<dbReference type="InterPro" id="IPR004263">
    <property type="entry name" value="Exostosin"/>
</dbReference>
<comment type="similarity">
    <text evidence="2">Belongs to the glycosyltransferase 47 family.</text>
</comment>
<dbReference type="InterPro" id="IPR040911">
    <property type="entry name" value="Exostosin_GT47"/>
</dbReference>
<evidence type="ECO:0000259" key="4">
    <source>
        <dbReference type="Pfam" id="PF03016"/>
    </source>
</evidence>
<feature type="domain" description="Exostosin GT47" evidence="4">
    <location>
        <begin position="196"/>
        <end position="496"/>
    </location>
</feature>